<protein>
    <submittedName>
        <fullName evidence="2">Uncharacterized protein</fullName>
    </submittedName>
</protein>
<sequence length="115" mass="12156">MRVDQIAATAVSHVLGRLVRRAVAAAIMGVFVLVAVYQITVAGTIALEIQQGAVNAHLIVAGVYLALALAAFAVFWMMRAKPAADGVPALGQPREMQLVMLVEAVMLGYALARKK</sequence>
<keyword evidence="3" id="KW-1185">Reference proteome</keyword>
<dbReference type="KEGG" id="ptaw:DW352_01860"/>
<feature type="transmembrane region" description="Helical" evidence="1">
    <location>
        <begin position="54"/>
        <end position="76"/>
    </location>
</feature>
<keyword evidence="1" id="KW-1133">Transmembrane helix</keyword>
<keyword evidence="1" id="KW-0812">Transmembrane</keyword>
<dbReference type="AlphaFoldDB" id="A0A345ZR21"/>
<dbReference type="RefSeq" id="WP_115687987.1">
    <property type="nucleotide sequence ID" value="NZ_CP031417.1"/>
</dbReference>
<proteinExistence type="predicted"/>
<accession>A0A345ZR21</accession>
<organism evidence="2 3">
    <name type="scientific">Pseudolabrys taiwanensis</name>
    <dbReference type="NCBI Taxonomy" id="331696"/>
    <lineage>
        <taxon>Bacteria</taxon>
        <taxon>Pseudomonadati</taxon>
        <taxon>Pseudomonadota</taxon>
        <taxon>Alphaproteobacteria</taxon>
        <taxon>Hyphomicrobiales</taxon>
        <taxon>Xanthobacteraceae</taxon>
        <taxon>Pseudolabrys</taxon>
    </lineage>
</organism>
<dbReference type="OrthoDB" id="8450295at2"/>
<gene>
    <name evidence="2" type="ORF">DW352_01860</name>
</gene>
<dbReference type="Proteomes" id="UP000254889">
    <property type="component" value="Chromosome"/>
</dbReference>
<name>A0A345ZR21_9HYPH</name>
<dbReference type="EMBL" id="CP031417">
    <property type="protein sequence ID" value="AXK79368.1"/>
    <property type="molecule type" value="Genomic_DNA"/>
</dbReference>
<evidence type="ECO:0000256" key="1">
    <source>
        <dbReference type="SAM" id="Phobius"/>
    </source>
</evidence>
<feature type="transmembrane region" description="Helical" evidence="1">
    <location>
        <begin position="22"/>
        <end position="47"/>
    </location>
</feature>
<keyword evidence="1" id="KW-0472">Membrane</keyword>
<evidence type="ECO:0000313" key="2">
    <source>
        <dbReference type="EMBL" id="AXK79368.1"/>
    </source>
</evidence>
<reference evidence="2 3" key="1">
    <citation type="submission" date="2018-07" db="EMBL/GenBank/DDBJ databases">
        <authorList>
            <person name="Quirk P.G."/>
            <person name="Krulwich T.A."/>
        </authorList>
    </citation>
    <scope>NUCLEOTIDE SEQUENCE [LARGE SCALE GENOMIC DNA]</scope>
    <source>
        <strain evidence="2 3">CC-BB4</strain>
    </source>
</reference>
<evidence type="ECO:0000313" key="3">
    <source>
        <dbReference type="Proteomes" id="UP000254889"/>
    </source>
</evidence>